<protein>
    <submittedName>
        <fullName evidence="3">Uncharacterized protein</fullName>
    </submittedName>
</protein>
<name>A0A164T2P8_DAUCS</name>
<gene>
    <name evidence="3" type="ORF">DCAR_024108</name>
    <name evidence="4" type="ORF">DCAR_0727828</name>
</gene>
<evidence type="ECO:0000313" key="4">
    <source>
        <dbReference type="EMBL" id="WOH08389.1"/>
    </source>
</evidence>
<evidence type="ECO:0000313" key="5">
    <source>
        <dbReference type="Proteomes" id="UP000077755"/>
    </source>
</evidence>
<dbReference type="EMBL" id="CP093349">
    <property type="protein sequence ID" value="WOH08389.1"/>
    <property type="molecule type" value="Genomic_DNA"/>
</dbReference>
<keyword evidence="5" id="KW-1185">Reference proteome</keyword>
<reference evidence="4" key="2">
    <citation type="submission" date="2022-03" db="EMBL/GenBank/DDBJ databases">
        <title>Draft title - Genomic analysis of global carrot germplasm unveils the trajectory of domestication and the origin of high carotenoid orange carrot.</title>
        <authorList>
            <person name="Iorizzo M."/>
            <person name="Ellison S."/>
            <person name="Senalik D."/>
            <person name="Macko-Podgorni A."/>
            <person name="Grzebelus D."/>
            <person name="Bostan H."/>
            <person name="Rolling W."/>
            <person name="Curaba J."/>
            <person name="Simon P."/>
        </authorList>
    </citation>
    <scope>NUCLEOTIDE SEQUENCE</scope>
    <source>
        <tissue evidence="4">Leaf</tissue>
    </source>
</reference>
<feature type="signal peptide" evidence="2">
    <location>
        <begin position="1"/>
        <end position="28"/>
    </location>
</feature>
<evidence type="ECO:0000313" key="3">
    <source>
        <dbReference type="EMBL" id="KZM86974.1"/>
    </source>
</evidence>
<feature type="region of interest" description="Disordered" evidence="1">
    <location>
        <begin position="115"/>
        <end position="134"/>
    </location>
</feature>
<keyword evidence="2" id="KW-0732">Signal</keyword>
<organism evidence="3">
    <name type="scientific">Daucus carota subsp. sativus</name>
    <name type="common">Carrot</name>
    <dbReference type="NCBI Taxonomy" id="79200"/>
    <lineage>
        <taxon>Eukaryota</taxon>
        <taxon>Viridiplantae</taxon>
        <taxon>Streptophyta</taxon>
        <taxon>Embryophyta</taxon>
        <taxon>Tracheophyta</taxon>
        <taxon>Spermatophyta</taxon>
        <taxon>Magnoliopsida</taxon>
        <taxon>eudicotyledons</taxon>
        <taxon>Gunneridae</taxon>
        <taxon>Pentapetalae</taxon>
        <taxon>asterids</taxon>
        <taxon>campanulids</taxon>
        <taxon>Apiales</taxon>
        <taxon>Apiaceae</taxon>
        <taxon>Apioideae</taxon>
        <taxon>Scandiceae</taxon>
        <taxon>Daucinae</taxon>
        <taxon>Daucus</taxon>
        <taxon>Daucus sect. Daucus</taxon>
    </lineage>
</organism>
<dbReference type="Gramene" id="KZM86974">
    <property type="protein sequence ID" value="KZM86974"/>
    <property type="gene ID" value="DCAR_024108"/>
</dbReference>
<sequence length="216" mass="23909">MEYMSSSFMAKKLVIAIALILLLASVSAVEEKAAAPPVAQMIDGISTDIDGAKEFCSSGKLNSPPRCHNVSNLDELNILQTKKKGKALHYAKSSHNSTPLLFDVFNYETSMMRDHGGGKSEMQTTHNNPPPKSVLVDKENTNIRQPLAKQSVAAHCQMKSIMKRKPLSPLNDRSRLNCDMKKPEVNNSPLMETQIPPQAKRKNSQPNPSDNIKHYL</sequence>
<accession>A0A164T2P8</accession>
<feature type="chain" id="PRO_5007853251" evidence="2">
    <location>
        <begin position="29"/>
        <end position="216"/>
    </location>
</feature>
<dbReference type="EMBL" id="LNRQ01000007">
    <property type="protein sequence ID" value="KZM86974.1"/>
    <property type="molecule type" value="Genomic_DNA"/>
</dbReference>
<dbReference type="AlphaFoldDB" id="A0A164T2P8"/>
<dbReference type="Proteomes" id="UP000077755">
    <property type="component" value="Chromosome 7"/>
</dbReference>
<feature type="compositionally biased region" description="Basic and acidic residues" evidence="1">
    <location>
        <begin position="172"/>
        <end position="184"/>
    </location>
</feature>
<evidence type="ECO:0000256" key="2">
    <source>
        <dbReference type="SAM" id="SignalP"/>
    </source>
</evidence>
<evidence type="ECO:0000256" key="1">
    <source>
        <dbReference type="SAM" id="MobiDB-lite"/>
    </source>
</evidence>
<feature type="region of interest" description="Disordered" evidence="1">
    <location>
        <begin position="163"/>
        <end position="216"/>
    </location>
</feature>
<reference evidence="3" key="1">
    <citation type="journal article" date="2016" name="Nat. Genet.">
        <title>A high-quality carrot genome assembly provides new insights into carotenoid accumulation and asterid genome evolution.</title>
        <authorList>
            <person name="Iorizzo M."/>
            <person name="Ellison S."/>
            <person name="Senalik D."/>
            <person name="Zeng P."/>
            <person name="Satapoomin P."/>
            <person name="Huang J."/>
            <person name="Bowman M."/>
            <person name="Iovene M."/>
            <person name="Sanseverino W."/>
            <person name="Cavagnaro P."/>
            <person name="Yildiz M."/>
            <person name="Macko-Podgorni A."/>
            <person name="Moranska E."/>
            <person name="Grzebelus E."/>
            <person name="Grzebelus D."/>
            <person name="Ashrafi H."/>
            <person name="Zheng Z."/>
            <person name="Cheng S."/>
            <person name="Spooner D."/>
            <person name="Van Deynze A."/>
            <person name="Simon P."/>
        </authorList>
    </citation>
    <scope>NUCLEOTIDE SEQUENCE [LARGE SCALE GENOMIC DNA]</scope>
    <source>
        <tissue evidence="3">Leaf</tissue>
    </source>
</reference>
<proteinExistence type="predicted"/>